<name>A0AA35S2V4_GEOBA</name>
<accession>A0AA35S2V4</accession>
<reference evidence="1" key="1">
    <citation type="submission" date="2023-03" db="EMBL/GenBank/DDBJ databases">
        <authorList>
            <person name="Steffen K."/>
            <person name="Cardenas P."/>
        </authorList>
    </citation>
    <scope>NUCLEOTIDE SEQUENCE</scope>
</reference>
<dbReference type="EMBL" id="CASHTH010001957">
    <property type="protein sequence ID" value="CAI8022438.1"/>
    <property type="molecule type" value="Genomic_DNA"/>
</dbReference>
<gene>
    <name evidence="1" type="ORF">GBAR_LOCUS13179</name>
</gene>
<comment type="caution">
    <text evidence="1">The sequence shown here is derived from an EMBL/GenBank/DDBJ whole genome shotgun (WGS) entry which is preliminary data.</text>
</comment>
<sequence>MIRPPYYWKTTAGMLIHCKWRLPMVLAAQTMRQKQVKVVLTM</sequence>
<evidence type="ECO:0000313" key="2">
    <source>
        <dbReference type="Proteomes" id="UP001174909"/>
    </source>
</evidence>
<organism evidence="1 2">
    <name type="scientific">Geodia barretti</name>
    <name type="common">Barrett's horny sponge</name>
    <dbReference type="NCBI Taxonomy" id="519541"/>
    <lineage>
        <taxon>Eukaryota</taxon>
        <taxon>Metazoa</taxon>
        <taxon>Porifera</taxon>
        <taxon>Demospongiae</taxon>
        <taxon>Heteroscleromorpha</taxon>
        <taxon>Tetractinellida</taxon>
        <taxon>Astrophorina</taxon>
        <taxon>Geodiidae</taxon>
        <taxon>Geodia</taxon>
    </lineage>
</organism>
<dbReference type="AlphaFoldDB" id="A0AA35S2V4"/>
<keyword evidence="2" id="KW-1185">Reference proteome</keyword>
<protein>
    <submittedName>
        <fullName evidence="1">Uncharacterized protein</fullName>
    </submittedName>
</protein>
<proteinExistence type="predicted"/>
<dbReference type="Proteomes" id="UP001174909">
    <property type="component" value="Unassembled WGS sequence"/>
</dbReference>
<evidence type="ECO:0000313" key="1">
    <source>
        <dbReference type="EMBL" id="CAI8022438.1"/>
    </source>
</evidence>